<dbReference type="PATRIC" id="fig|679200.3.peg.1350"/>
<evidence type="ECO:0000259" key="1">
    <source>
        <dbReference type="Pfam" id="PF00483"/>
    </source>
</evidence>
<keyword evidence="3" id="KW-1185">Reference proteome</keyword>
<sequence>MAAGIGSRFGKGIKQLEPVGPDGEIIMDYSIYDAIKAGFDKVVFIIRKDLYEDFRNVIGKRIEKKIEVEYAFQELDMLPQKYKGVWEDRSKPWGTGHAVLCASNYIQEPFMVINADDYYGRESFFKMHDYITANMDLKEKKDGKPGDNPGFIRICMAGFELVNTLSENGGVTRGICSIKDGFMYEVDESFDVRLCDGIIKAKDRLGVEKEVDINSYVSMNMWGFTPEIFEILNENFNLFLENLSKTDIKSEYLLPDVVSRLVHENKAKVAVVRTSDKWFGVTYKEDIEYVVKSIKSLIKQGLYE</sequence>
<dbReference type="STRING" id="679200.HMPREF9333_01267"/>
<accession>G5GI77</accession>
<name>G5GI77_9FIRM</name>
<protein>
    <recommendedName>
        <fullName evidence="1">Nucleotidyl transferase domain-containing protein</fullName>
    </recommendedName>
</protein>
<dbReference type="Proteomes" id="UP000003011">
    <property type="component" value="Unassembled WGS sequence"/>
</dbReference>
<reference evidence="2 3" key="1">
    <citation type="submission" date="2011-08" db="EMBL/GenBank/DDBJ databases">
        <title>The Genome Sequence of Johnsonella ignava ATCC 51276.</title>
        <authorList>
            <consortium name="The Broad Institute Genome Sequencing Platform"/>
            <person name="Earl A."/>
            <person name="Ward D."/>
            <person name="Feldgarden M."/>
            <person name="Gevers D."/>
            <person name="Izard J."/>
            <person name="Blanton J.M."/>
            <person name="Baranova O.V."/>
            <person name="Dewhirst F.E."/>
            <person name="Young S.K."/>
            <person name="Zeng Q."/>
            <person name="Gargeya S."/>
            <person name="Fitzgerald M."/>
            <person name="Haas B."/>
            <person name="Abouelleil A."/>
            <person name="Alvarado L."/>
            <person name="Arachchi H.M."/>
            <person name="Berlin A."/>
            <person name="Brown A."/>
            <person name="Chapman S.B."/>
            <person name="Chen Z."/>
            <person name="Dunbar C."/>
            <person name="Freedman E."/>
            <person name="Gearin G."/>
            <person name="Gellesch M."/>
            <person name="Goldberg J."/>
            <person name="Griggs A."/>
            <person name="Gujja S."/>
            <person name="Heiman D."/>
            <person name="Howarth C."/>
            <person name="Larson L."/>
            <person name="Lui A."/>
            <person name="MacDonald P.J.P."/>
            <person name="Montmayeur A."/>
            <person name="Murphy C."/>
            <person name="Neiman D."/>
            <person name="Pearson M."/>
            <person name="Priest M."/>
            <person name="Roberts A."/>
            <person name="Saif S."/>
            <person name="Shea T."/>
            <person name="Shenoy N."/>
            <person name="Sisk P."/>
            <person name="Stolte C."/>
            <person name="Sykes S."/>
            <person name="Wortman J."/>
            <person name="Nusbaum C."/>
            <person name="Birren B."/>
        </authorList>
    </citation>
    <scope>NUCLEOTIDE SEQUENCE [LARGE SCALE GENOMIC DNA]</scope>
    <source>
        <strain evidence="2 3">ATCC 51276</strain>
    </source>
</reference>
<evidence type="ECO:0000313" key="2">
    <source>
        <dbReference type="EMBL" id="EHI55552.1"/>
    </source>
</evidence>
<dbReference type="InterPro" id="IPR005835">
    <property type="entry name" value="NTP_transferase_dom"/>
</dbReference>
<feature type="domain" description="Nucleotidyl transferase" evidence="1">
    <location>
        <begin position="14"/>
        <end position="124"/>
    </location>
</feature>
<gene>
    <name evidence="2" type="ORF">HMPREF9333_01267</name>
</gene>
<dbReference type="AlphaFoldDB" id="G5GI77"/>
<evidence type="ECO:0000313" key="3">
    <source>
        <dbReference type="Proteomes" id="UP000003011"/>
    </source>
</evidence>
<dbReference type="Pfam" id="PF00483">
    <property type="entry name" value="NTP_transferase"/>
    <property type="match status" value="1"/>
</dbReference>
<dbReference type="HOGENOM" id="CLU_077108_0_0_9"/>
<dbReference type="eggNOG" id="COG1209">
    <property type="taxonomic scope" value="Bacteria"/>
</dbReference>
<comment type="caution">
    <text evidence="2">The sequence shown here is derived from an EMBL/GenBank/DDBJ whole genome shotgun (WGS) entry which is preliminary data.</text>
</comment>
<dbReference type="InterPro" id="IPR029044">
    <property type="entry name" value="Nucleotide-diphossugar_trans"/>
</dbReference>
<proteinExistence type="predicted"/>
<organism evidence="2 3">
    <name type="scientific">Johnsonella ignava ATCC 51276</name>
    <dbReference type="NCBI Taxonomy" id="679200"/>
    <lineage>
        <taxon>Bacteria</taxon>
        <taxon>Bacillati</taxon>
        <taxon>Bacillota</taxon>
        <taxon>Clostridia</taxon>
        <taxon>Lachnospirales</taxon>
        <taxon>Lachnospiraceae</taxon>
        <taxon>Johnsonella</taxon>
    </lineage>
</organism>
<dbReference type="SUPFAM" id="SSF53448">
    <property type="entry name" value="Nucleotide-diphospho-sugar transferases"/>
    <property type="match status" value="1"/>
</dbReference>
<dbReference type="EMBL" id="ACZL01000021">
    <property type="protein sequence ID" value="EHI55552.1"/>
    <property type="molecule type" value="Genomic_DNA"/>
</dbReference>
<dbReference type="Gene3D" id="3.90.550.10">
    <property type="entry name" value="Spore Coat Polysaccharide Biosynthesis Protein SpsA, Chain A"/>
    <property type="match status" value="1"/>
</dbReference>